<evidence type="ECO:0000313" key="2">
    <source>
        <dbReference type="EMBL" id="KZS08505.1"/>
    </source>
</evidence>
<dbReference type="AlphaFoldDB" id="A0A164RBJ1"/>
<feature type="compositionally biased region" description="Basic and acidic residues" evidence="1">
    <location>
        <begin position="25"/>
        <end position="39"/>
    </location>
</feature>
<dbReference type="EMBL" id="LRGB01002190">
    <property type="protein sequence ID" value="KZS08505.1"/>
    <property type="molecule type" value="Genomic_DNA"/>
</dbReference>
<dbReference type="Proteomes" id="UP000076858">
    <property type="component" value="Unassembled WGS sequence"/>
</dbReference>
<gene>
    <name evidence="2" type="ORF">APZ42_027159</name>
</gene>
<protein>
    <submittedName>
        <fullName evidence="2">Uncharacterized protein</fullName>
    </submittedName>
</protein>
<comment type="caution">
    <text evidence="2">The sequence shown here is derived from an EMBL/GenBank/DDBJ whole genome shotgun (WGS) entry which is preliminary data.</text>
</comment>
<feature type="compositionally biased region" description="Polar residues" evidence="1">
    <location>
        <begin position="1"/>
        <end position="11"/>
    </location>
</feature>
<evidence type="ECO:0000313" key="3">
    <source>
        <dbReference type="Proteomes" id="UP000076858"/>
    </source>
</evidence>
<name>A0A164RBJ1_9CRUS</name>
<keyword evidence="3" id="KW-1185">Reference proteome</keyword>
<sequence length="65" mass="7306">MKVENIHQSAANEGIGTRQRNITRQLEDGGGDKSKSEKKAQKKREKLHNEHVANCITHEAIKVQS</sequence>
<proteinExistence type="predicted"/>
<feature type="region of interest" description="Disordered" evidence="1">
    <location>
        <begin position="1"/>
        <end position="49"/>
    </location>
</feature>
<reference evidence="2 3" key="1">
    <citation type="submission" date="2016-03" db="EMBL/GenBank/DDBJ databases">
        <title>EvidentialGene: Evidence-directed Construction of Genes on Genomes.</title>
        <authorList>
            <person name="Gilbert D.G."/>
            <person name="Choi J.-H."/>
            <person name="Mockaitis K."/>
            <person name="Colbourne J."/>
            <person name="Pfrender M."/>
        </authorList>
    </citation>
    <scope>NUCLEOTIDE SEQUENCE [LARGE SCALE GENOMIC DNA]</scope>
    <source>
        <strain evidence="2 3">Xinb3</strain>
        <tissue evidence="2">Complete organism</tissue>
    </source>
</reference>
<evidence type="ECO:0000256" key="1">
    <source>
        <dbReference type="SAM" id="MobiDB-lite"/>
    </source>
</evidence>
<accession>A0A164RBJ1</accession>
<organism evidence="2 3">
    <name type="scientific">Daphnia magna</name>
    <dbReference type="NCBI Taxonomy" id="35525"/>
    <lineage>
        <taxon>Eukaryota</taxon>
        <taxon>Metazoa</taxon>
        <taxon>Ecdysozoa</taxon>
        <taxon>Arthropoda</taxon>
        <taxon>Crustacea</taxon>
        <taxon>Branchiopoda</taxon>
        <taxon>Diplostraca</taxon>
        <taxon>Cladocera</taxon>
        <taxon>Anomopoda</taxon>
        <taxon>Daphniidae</taxon>
        <taxon>Daphnia</taxon>
    </lineage>
</organism>